<dbReference type="EMBL" id="CP068047">
    <property type="protein sequence ID" value="QQR35865.1"/>
    <property type="molecule type" value="Genomic_DNA"/>
</dbReference>
<evidence type="ECO:0000313" key="3">
    <source>
        <dbReference type="Proteomes" id="UP000595460"/>
    </source>
</evidence>
<accession>A0ABX7BVA0</accession>
<keyword evidence="1" id="KW-0732">Signal</keyword>
<reference evidence="2 3" key="1">
    <citation type="submission" date="2021-01" db="EMBL/GenBank/DDBJ databases">
        <title>Genome seq and assembly of Devosia sp. G19.</title>
        <authorList>
            <person name="Chhetri G."/>
        </authorList>
    </citation>
    <scope>NUCLEOTIDE SEQUENCE [LARGE SCALE GENOMIC DNA]</scope>
    <source>
        <strain evidence="2 3">G19</strain>
    </source>
</reference>
<name>A0ABX7BVA0_9HYPH</name>
<evidence type="ECO:0000313" key="2">
    <source>
        <dbReference type="EMBL" id="QQR35865.1"/>
    </source>
</evidence>
<proteinExistence type="predicted"/>
<sequence length="155" mass="17178">MRTFLISIFVLLAAPALAQDWSRYDNARFGFSLDIPPGFEVASEADNGDGATFYSEAGAMDLYVWGAHLVEDFASEAEQAQAFATEQGYNLTYQATTPQWTSFSGLANGKVMYQRMQLLCDGQSWAAFRVEYGKRDVGEMNAVIERLVQSLKGQC</sequence>
<dbReference type="Proteomes" id="UP000595460">
    <property type="component" value="Chromosome"/>
</dbReference>
<evidence type="ECO:0000256" key="1">
    <source>
        <dbReference type="SAM" id="SignalP"/>
    </source>
</evidence>
<organism evidence="2 3">
    <name type="scientific">Devosia oryziradicis</name>
    <dbReference type="NCBI Taxonomy" id="2801335"/>
    <lineage>
        <taxon>Bacteria</taxon>
        <taxon>Pseudomonadati</taxon>
        <taxon>Pseudomonadota</taxon>
        <taxon>Alphaproteobacteria</taxon>
        <taxon>Hyphomicrobiales</taxon>
        <taxon>Devosiaceae</taxon>
        <taxon>Devosia</taxon>
    </lineage>
</organism>
<dbReference type="RefSeq" id="WP_201656320.1">
    <property type="nucleotide sequence ID" value="NZ_CP068047.1"/>
</dbReference>
<feature type="chain" id="PRO_5047427319" description="DUF3805 domain-containing protein" evidence="1">
    <location>
        <begin position="19"/>
        <end position="155"/>
    </location>
</feature>
<keyword evidence="3" id="KW-1185">Reference proteome</keyword>
<gene>
    <name evidence="2" type="ORF">JI749_16220</name>
</gene>
<protein>
    <recommendedName>
        <fullName evidence="4">DUF3805 domain-containing protein</fullName>
    </recommendedName>
</protein>
<feature type="signal peptide" evidence="1">
    <location>
        <begin position="1"/>
        <end position="18"/>
    </location>
</feature>
<evidence type="ECO:0008006" key="4">
    <source>
        <dbReference type="Google" id="ProtNLM"/>
    </source>
</evidence>